<name>A0A817SSS6_9BILA</name>
<accession>A0A817SSS6</accession>
<dbReference type="EMBL" id="CAJNYU010000005">
    <property type="protein sequence ID" value="CAF3309290.1"/>
    <property type="molecule type" value="Genomic_DNA"/>
</dbReference>
<dbReference type="Proteomes" id="UP000663869">
    <property type="component" value="Unassembled WGS sequence"/>
</dbReference>
<evidence type="ECO:0000313" key="1">
    <source>
        <dbReference type="EMBL" id="CAF3309290.1"/>
    </source>
</evidence>
<sequence>MELSATSIINYILNVFTGLIYLKLSESLYKNCARLLFDDEFLPTFRSSTLLKLNIRIQCFDDCLYLLDGRFSQLHTLCVDLVHINRPHEIKNQGDLPNLKCFSLSCNLAIIFYDELILPLLYRMSNLERLEELTVVNYEPQNEKQSYESNNDSQNLSLVEYSCPNEIAIVRVHDHYIEQFLFNTKTYLHNNVLLHINYESLQRFLLSAKISQSSSSPVDLNCYYVPKLFIIYLSINTMSITSTTDSKTNSIMNTNQFFEYLKTTFNEKFAVFICEDLHIITTIDPSKLTTTSSEVSEADTVVNKSRVHLSNDKHIGKRKRRCKVGSSNNCPHNIDWSFSSDEYQPPSLEELYPHERISSQERADFELVTHGRLDYFCQKYLFLTNVTGMGLSFNYLYEKLKISGC</sequence>
<evidence type="ECO:0000313" key="2">
    <source>
        <dbReference type="Proteomes" id="UP000663869"/>
    </source>
</evidence>
<reference evidence="1" key="1">
    <citation type="submission" date="2021-02" db="EMBL/GenBank/DDBJ databases">
        <authorList>
            <person name="Nowell W R."/>
        </authorList>
    </citation>
    <scope>NUCLEOTIDE SEQUENCE</scope>
</reference>
<comment type="caution">
    <text evidence="1">The sequence shown here is derived from an EMBL/GenBank/DDBJ whole genome shotgun (WGS) entry which is preliminary data.</text>
</comment>
<gene>
    <name evidence="1" type="ORF">FME351_LOCUS244</name>
</gene>
<proteinExistence type="predicted"/>
<organism evidence="1 2">
    <name type="scientific">Rotaria socialis</name>
    <dbReference type="NCBI Taxonomy" id="392032"/>
    <lineage>
        <taxon>Eukaryota</taxon>
        <taxon>Metazoa</taxon>
        <taxon>Spiralia</taxon>
        <taxon>Gnathifera</taxon>
        <taxon>Rotifera</taxon>
        <taxon>Eurotatoria</taxon>
        <taxon>Bdelloidea</taxon>
        <taxon>Philodinida</taxon>
        <taxon>Philodinidae</taxon>
        <taxon>Rotaria</taxon>
    </lineage>
</organism>
<dbReference type="AlphaFoldDB" id="A0A817SSS6"/>
<protein>
    <submittedName>
        <fullName evidence="1">Uncharacterized protein</fullName>
    </submittedName>
</protein>